<evidence type="ECO:0000313" key="2">
    <source>
        <dbReference type="EMBL" id="VDM23311.1"/>
    </source>
</evidence>
<feature type="compositionally biased region" description="Basic and acidic residues" evidence="1">
    <location>
        <begin position="31"/>
        <end position="45"/>
    </location>
</feature>
<dbReference type="Gene3D" id="2.40.250.10">
    <property type="entry name" value="Core binding factor, beta subunit"/>
    <property type="match status" value="1"/>
</dbReference>
<dbReference type="EMBL" id="UYWW01013314">
    <property type="protein sequence ID" value="VDM23311.1"/>
    <property type="molecule type" value="Genomic_DNA"/>
</dbReference>
<dbReference type="AlphaFoldDB" id="A0A3P7EK76"/>
<name>A0A3P7EK76_WUCBA</name>
<reference evidence="2 3" key="1">
    <citation type="submission" date="2018-11" db="EMBL/GenBank/DDBJ databases">
        <authorList>
            <consortium name="Pathogen Informatics"/>
        </authorList>
    </citation>
    <scope>NUCLEOTIDE SEQUENCE [LARGE SCALE GENOMIC DNA]</scope>
</reference>
<evidence type="ECO:0000256" key="1">
    <source>
        <dbReference type="SAM" id="MobiDB-lite"/>
    </source>
</evidence>
<evidence type="ECO:0000313" key="3">
    <source>
        <dbReference type="Proteomes" id="UP000270924"/>
    </source>
</evidence>
<sequence>MIGLWKDNGYQHTYHSCQLRKEKVKRGKRKAVAEQQDRNRRRQDSADDNSGSMGGAVISPAIVAATRYAVMVAAAIRQQMRCCMPAVVDNQLQKFVENMDTVALTLHIVWNNKSNSYGYGYHYENDPEIRQLVGPSQIAFAGLPHAPPVERRNALLQSCTDQQKLY</sequence>
<feature type="region of interest" description="Disordered" evidence="1">
    <location>
        <begin position="21"/>
        <end position="52"/>
    </location>
</feature>
<gene>
    <name evidence="2" type="ORF">WBA_LOCUS12936</name>
</gene>
<protein>
    <submittedName>
        <fullName evidence="2">Uncharacterized protein</fullName>
    </submittedName>
</protein>
<dbReference type="InParanoid" id="A0A3P7EK76"/>
<dbReference type="Proteomes" id="UP000270924">
    <property type="component" value="Unassembled WGS sequence"/>
</dbReference>
<dbReference type="OrthoDB" id="10026505at2759"/>
<dbReference type="InterPro" id="IPR036552">
    <property type="entry name" value="CBF_bsu_sf"/>
</dbReference>
<keyword evidence="3" id="KW-1185">Reference proteome</keyword>
<organism evidence="2 3">
    <name type="scientific">Wuchereria bancrofti</name>
    <dbReference type="NCBI Taxonomy" id="6293"/>
    <lineage>
        <taxon>Eukaryota</taxon>
        <taxon>Metazoa</taxon>
        <taxon>Ecdysozoa</taxon>
        <taxon>Nematoda</taxon>
        <taxon>Chromadorea</taxon>
        <taxon>Rhabditida</taxon>
        <taxon>Spirurina</taxon>
        <taxon>Spiruromorpha</taxon>
        <taxon>Filarioidea</taxon>
        <taxon>Onchocercidae</taxon>
        <taxon>Wuchereria</taxon>
    </lineage>
</organism>
<accession>A0A3P7EK76</accession>
<proteinExistence type="predicted"/>